<protein>
    <submittedName>
        <fullName evidence="1">Uncharacterized protein</fullName>
    </submittedName>
</protein>
<sequence length="143" mass="16780">MGAPELFFSSSLLGYLQLNVAIIYHDKLPFHYLFFLLLGTFTSIWNHGCPLEYSHYMQNLIKLLDRIIMVYCVYMDFNIVLWGENGTNNLKQYNLEYRMLGASCLYKAMFSYLIAKQLSEIKYHQLAHIFACLANIIIIIKIF</sequence>
<reference evidence="1" key="1">
    <citation type="journal article" date="2020" name="Nature">
        <title>Giant virus diversity and host interactions through global metagenomics.</title>
        <authorList>
            <person name="Schulz F."/>
            <person name="Roux S."/>
            <person name="Paez-Espino D."/>
            <person name="Jungbluth S."/>
            <person name="Walsh D.A."/>
            <person name="Denef V.J."/>
            <person name="McMahon K.D."/>
            <person name="Konstantinidis K.T."/>
            <person name="Eloe-Fadrosh E.A."/>
            <person name="Kyrpides N.C."/>
            <person name="Woyke T."/>
        </authorList>
    </citation>
    <scope>NUCLEOTIDE SEQUENCE</scope>
    <source>
        <strain evidence="1">GVMAG-S-1101172-89</strain>
    </source>
</reference>
<organism evidence="1">
    <name type="scientific">viral metagenome</name>
    <dbReference type="NCBI Taxonomy" id="1070528"/>
    <lineage>
        <taxon>unclassified sequences</taxon>
        <taxon>metagenomes</taxon>
        <taxon>organismal metagenomes</taxon>
    </lineage>
</organism>
<dbReference type="EMBL" id="MN740808">
    <property type="protein sequence ID" value="QHU12670.1"/>
    <property type="molecule type" value="Genomic_DNA"/>
</dbReference>
<dbReference type="AlphaFoldDB" id="A0A6C0K776"/>
<evidence type="ECO:0000313" key="1">
    <source>
        <dbReference type="EMBL" id="QHU12670.1"/>
    </source>
</evidence>
<accession>A0A6C0K776</accession>
<name>A0A6C0K776_9ZZZZ</name>
<proteinExistence type="predicted"/>